<gene>
    <name evidence="2" type="ORF">L3X38_001493</name>
</gene>
<proteinExistence type="predicted"/>
<sequence>MSYTQRVLKESVPLIFQSTKAIPPTTLRSTWWRHHLSPPCHLPDFQLRPLHRPPPPNMVEPPIKVGSLPPLT</sequence>
<evidence type="ECO:0000313" key="2">
    <source>
        <dbReference type="EMBL" id="KAI5348606.1"/>
    </source>
</evidence>
<name>A0AAD4ZK97_PRUDU</name>
<accession>A0AAD4ZK97</accession>
<evidence type="ECO:0000256" key="1">
    <source>
        <dbReference type="SAM" id="MobiDB-lite"/>
    </source>
</evidence>
<dbReference type="EMBL" id="JAJFAZ020000001">
    <property type="protein sequence ID" value="KAI5348606.1"/>
    <property type="molecule type" value="Genomic_DNA"/>
</dbReference>
<protein>
    <submittedName>
        <fullName evidence="2">Uncharacterized protein</fullName>
    </submittedName>
</protein>
<feature type="region of interest" description="Disordered" evidence="1">
    <location>
        <begin position="52"/>
        <end position="72"/>
    </location>
</feature>
<reference evidence="2 3" key="1">
    <citation type="journal article" date="2022" name="G3 (Bethesda)">
        <title>Whole-genome sequence and methylome profiling of the almond [Prunus dulcis (Mill.) D.A. Webb] cultivar 'Nonpareil'.</title>
        <authorList>
            <person name="D'Amico-Willman K.M."/>
            <person name="Ouma W.Z."/>
            <person name="Meulia T."/>
            <person name="Sideli G.M."/>
            <person name="Gradziel T.M."/>
            <person name="Fresnedo-Ramirez J."/>
        </authorList>
    </citation>
    <scope>NUCLEOTIDE SEQUENCE [LARGE SCALE GENOMIC DNA]</scope>
    <source>
        <strain evidence="2">Clone GOH B32 T37-40</strain>
    </source>
</reference>
<dbReference type="Proteomes" id="UP001054821">
    <property type="component" value="Chromosome 1"/>
</dbReference>
<evidence type="ECO:0000313" key="3">
    <source>
        <dbReference type="Proteomes" id="UP001054821"/>
    </source>
</evidence>
<organism evidence="2 3">
    <name type="scientific">Prunus dulcis</name>
    <name type="common">Almond</name>
    <name type="synonym">Amygdalus dulcis</name>
    <dbReference type="NCBI Taxonomy" id="3755"/>
    <lineage>
        <taxon>Eukaryota</taxon>
        <taxon>Viridiplantae</taxon>
        <taxon>Streptophyta</taxon>
        <taxon>Embryophyta</taxon>
        <taxon>Tracheophyta</taxon>
        <taxon>Spermatophyta</taxon>
        <taxon>Magnoliopsida</taxon>
        <taxon>eudicotyledons</taxon>
        <taxon>Gunneridae</taxon>
        <taxon>Pentapetalae</taxon>
        <taxon>rosids</taxon>
        <taxon>fabids</taxon>
        <taxon>Rosales</taxon>
        <taxon>Rosaceae</taxon>
        <taxon>Amygdaloideae</taxon>
        <taxon>Amygdaleae</taxon>
        <taxon>Prunus</taxon>
    </lineage>
</organism>
<comment type="caution">
    <text evidence="2">The sequence shown here is derived from an EMBL/GenBank/DDBJ whole genome shotgun (WGS) entry which is preliminary data.</text>
</comment>
<keyword evidence="3" id="KW-1185">Reference proteome</keyword>
<dbReference type="AlphaFoldDB" id="A0AAD4ZK97"/>